<protein>
    <recommendedName>
        <fullName evidence="1">PiggyBac transposable element-derived protein domain-containing protein</fullName>
    </recommendedName>
</protein>
<dbReference type="PANTHER" id="PTHR47272:SF2">
    <property type="entry name" value="PIGGYBAC TRANSPOSABLE ELEMENT-DERIVED PROTEIN 3-LIKE"/>
    <property type="match status" value="1"/>
</dbReference>
<dbReference type="EMBL" id="JAPWTK010000056">
    <property type="protein sequence ID" value="KAJ8953511.1"/>
    <property type="molecule type" value="Genomic_DNA"/>
</dbReference>
<evidence type="ECO:0000313" key="2">
    <source>
        <dbReference type="EMBL" id="KAJ8953511.1"/>
    </source>
</evidence>
<gene>
    <name evidence="2" type="ORF">NQ318_023634</name>
</gene>
<comment type="caution">
    <text evidence="2">The sequence shown here is derived from an EMBL/GenBank/DDBJ whole genome shotgun (WGS) entry which is preliminary data.</text>
</comment>
<accession>A0AAV8YPR4</accession>
<evidence type="ECO:0000259" key="1">
    <source>
        <dbReference type="Pfam" id="PF13843"/>
    </source>
</evidence>
<dbReference type="Pfam" id="PF13843">
    <property type="entry name" value="DDE_Tnp_1_7"/>
    <property type="match status" value="1"/>
</dbReference>
<dbReference type="InterPro" id="IPR029526">
    <property type="entry name" value="PGBD"/>
</dbReference>
<keyword evidence="3" id="KW-1185">Reference proteome</keyword>
<proteinExistence type="predicted"/>
<reference evidence="2" key="1">
    <citation type="journal article" date="2023" name="Insect Mol. Biol.">
        <title>Genome sequencing provides insights into the evolution of gene families encoding plant cell wall-degrading enzymes in longhorned beetles.</title>
        <authorList>
            <person name="Shin N.R."/>
            <person name="Okamura Y."/>
            <person name="Kirsch R."/>
            <person name="Pauchet Y."/>
        </authorList>
    </citation>
    <scope>NUCLEOTIDE SEQUENCE</scope>
    <source>
        <strain evidence="2">AMC_N1</strain>
    </source>
</reference>
<evidence type="ECO:0000313" key="3">
    <source>
        <dbReference type="Proteomes" id="UP001162162"/>
    </source>
</evidence>
<sequence length="162" mass="18590">MASNFIGVGNTDKVRRPEIIKKYNASMGGVDKVDFLIGLYRIFIRSRKWTLRLIFHAIDMAICNSWLEYRKDAEKLNIKNIYDLLYFKLEIGNSLINCGKPSAERKRGRPSLQDLEENASIEKRAKVEVRPSTNVRLDTVDHLPIHNGHKEAGRYLSALNTS</sequence>
<feature type="domain" description="PiggyBac transposable element-derived protein" evidence="1">
    <location>
        <begin position="12"/>
        <end position="66"/>
    </location>
</feature>
<name>A0AAV8YPR4_9CUCU</name>
<dbReference type="PANTHER" id="PTHR47272">
    <property type="entry name" value="DDE_TNP_1_7 DOMAIN-CONTAINING PROTEIN"/>
    <property type="match status" value="1"/>
</dbReference>
<organism evidence="2 3">
    <name type="scientific">Aromia moschata</name>
    <dbReference type="NCBI Taxonomy" id="1265417"/>
    <lineage>
        <taxon>Eukaryota</taxon>
        <taxon>Metazoa</taxon>
        <taxon>Ecdysozoa</taxon>
        <taxon>Arthropoda</taxon>
        <taxon>Hexapoda</taxon>
        <taxon>Insecta</taxon>
        <taxon>Pterygota</taxon>
        <taxon>Neoptera</taxon>
        <taxon>Endopterygota</taxon>
        <taxon>Coleoptera</taxon>
        <taxon>Polyphaga</taxon>
        <taxon>Cucujiformia</taxon>
        <taxon>Chrysomeloidea</taxon>
        <taxon>Cerambycidae</taxon>
        <taxon>Cerambycinae</taxon>
        <taxon>Callichromatini</taxon>
        <taxon>Aromia</taxon>
    </lineage>
</organism>
<dbReference type="AlphaFoldDB" id="A0AAV8YPR4"/>
<dbReference type="Proteomes" id="UP001162162">
    <property type="component" value="Unassembled WGS sequence"/>
</dbReference>